<reference evidence="5 6" key="1">
    <citation type="journal article" date="2024" name="J Genomics">
        <title>Draft genome sequencing and assembly of Favolaschia claudopus CIRM-BRFM 2984 isolated from oak limbs.</title>
        <authorList>
            <person name="Navarro D."/>
            <person name="Drula E."/>
            <person name="Chaduli D."/>
            <person name="Cazenave R."/>
            <person name="Ahrendt S."/>
            <person name="Wang J."/>
            <person name="Lipzen A."/>
            <person name="Daum C."/>
            <person name="Barry K."/>
            <person name="Grigoriev I.V."/>
            <person name="Favel A."/>
            <person name="Rosso M.N."/>
            <person name="Martin F."/>
        </authorList>
    </citation>
    <scope>NUCLEOTIDE SEQUENCE [LARGE SCALE GENOMIC DNA]</scope>
    <source>
        <strain evidence="5 6">CIRM-BRFM 2984</strain>
    </source>
</reference>
<feature type="domain" description="CENP-V/GFA" evidence="4">
    <location>
        <begin position="23"/>
        <end position="136"/>
    </location>
</feature>
<evidence type="ECO:0000256" key="2">
    <source>
        <dbReference type="ARBA" id="ARBA00022723"/>
    </source>
</evidence>
<dbReference type="GO" id="GO:0046872">
    <property type="term" value="F:metal ion binding"/>
    <property type="evidence" value="ECO:0007669"/>
    <property type="project" value="UniProtKB-KW"/>
</dbReference>
<evidence type="ECO:0000313" key="6">
    <source>
        <dbReference type="Proteomes" id="UP001362999"/>
    </source>
</evidence>
<dbReference type="PROSITE" id="PS51891">
    <property type="entry name" value="CENP_V_GFA"/>
    <property type="match status" value="1"/>
</dbReference>
<comment type="caution">
    <text evidence="5">The sequence shown here is derived from an EMBL/GenBank/DDBJ whole genome shotgun (WGS) entry which is preliminary data.</text>
</comment>
<dbReference type="GO" id="GO:0016846">
    <property type="term" value="F:carbon-sulfur lyase activity"/>
    <property type="evidence" value="ECO:0007669"/>
    <property type="project" value="InterPro"/>
</dbReference>
<name>A0AAW0DB54_9AGAR</name>
<evidence type="ECO:0000256" key="3">
    <source>
        <dbReference type="ARBA" id="ARBA00022833"/>
    </source>
</evidence>
<dbReference type="InterPro" id="IPR011057">
    <property type="entry name" value="Mss4-like_sf"/>
</dbReference>
<proteinExistence type="inferred from homology"/>
<dbReference type="PANTHER" id="PTHR28620:SF1">
    <property type="entry name" value="CENP-V_GFA DOMAIN-CONTAINING PROTEIN"/>
    <property type="match status" value="1"/>
</dbReference>
<dbReference type="Proteomes" id="UP001362999">
    <property type="component" value="Unassembled WGS sequence"/>
</dbReference>
<keyword evidence="6" id="KW-1185">Reference proteome</keyword>
<keyword evidence="3" id="KW-0862">Zinc</keyword>
<dbReference type="Pfam" id="PF04828">
    <property type="entry name" value="GFA"/>
    <property type="match status" value="1"/>
</dbReference>
<dbReference type="Gene3D" id="2.170.150.70">
    <property type="match status" value="1"/>
</dbReference>
<dbReference type="SUPFAM" id="SSF51316">
    <property type="entry name" value="Mss4-like"/>
    <property type="match status" value="1"/>
</dbReference>
<evidence type="ECO:0000256" key="1">
    <source>
        <dbReference type="ARBA" id="ARBA00005495"/>
    </source>
</evidence>
<comment type="similarity">
    <text evidence="1">Belongs to the Gfa family.</text>
</comment>
<accession>A0AAW0DB54</accession>
<organism evidence="5 6">
    <name type="scientific">Favolaschia claudopus</name>
    <dbReference type="NCBI Taxonomy" id="2862362"/>
    <lineage>
        <taxon>Eukaryota</taxon>
        <taxon>Fungi</taxon>
        <taxon>Dikarya</taxon>
        <taxon>Basidiomycota</taxon>
        <taxon>Agaricomycotina</taxon>
        <taxon>Agaricomycetes</taxon>
        <taxon>Agaricomycetidae</taxon>
        <taxon>Agaricales</taxon>
        <taxon>Marasmiineae</taxon>
        <taxon>Mycenaceae</taxon>
        <taxon>Favolaschia</taxon>
    </lineage>
</organism>
<dbReference type="InterPro" id="IPR006913">
    <property type="entry name" value="CENP-V/GFA"/>
</dbReference>
<gene>
    <name evidence="5" type="ORF">R3P38DRAFT_3256894</name>
</gene>
<evidence type="ECO:0000259" key="4">
    <source>
        <dbReference type="PROSITE" id="PS51891"/>
    </source>
</evidence>
<dbReference type="InterPro" id="IPR052355">
    <property type="entry name" value="CENP-V-like"/>
</dbReference>
<keyword evidence="2" id="KW-0479">Metal-binding</keyword>
<dbReference type="EMBL" id="JAWWNJ010000009">
    <property type="protein sequence ID" value="KAK7048233.1"/>
    <property type="molecule type" value="Genomic_DNA"/>
</dbReference>
<dbReference type="PANTHER" id="PTHR28620">
    <property type="entry name" value="CENTROMERE PROTEIN V"/>
    <property type="match status" value="1"/>
</dbReference>
<dbReference type="AlphaFoldDB" id="A0AAW0DB54"/>
<sequence>MANPAKPTSLPIPWPEDAKVQVYTGGCHCKKIRYEFEFPDIYTTQMLSCNCSICEDRGYIHAFTPSDKFRFTSGSEKDLTTYNFGSGTVAHRFCATCGTSVGPPIAVLGAVSVNARTIDDIDIGRLQLLPSDGKSK</sequence>
<protein>
    <submittedName>
        <fullName evidence="5">GFA domain-containing protein</fullName>
    </submittedName>
</protein>
<evidence type="ECO:0000313" key="5">
    <source>
        <dbReference type="EMBL" id="KAK7048233.1"/>
    </source>
</evidence>